<dbReference type="PANTHER" id="PTHR30346:SF26">
    <property type="entry name" value="HYDROGEN PEROXIDE-INDUCIBLE GENES ACTIVATOR"/>
    <property type="match status" value="1"/>
</dbReference>
<evidence type="ECO:0000256" key="4">
    <source>
        <dbReference type="ARBA" id="ARBA00023159"/>
    </source>
</evidence>
<evidence type="ECO:0000256" key="2">
    <source>
        <dbReference type="ARBA" id="ARBA00023015"/>
    </source>
</evidence>
<evidence type="ECO:0000259" key="6">
    <source>
        <dbReference type="PROSITE" id="PS50931"/>
    </source>
</evidence>
<protein>
    <submittedName>
        <fullName evidence="7">Hydrogen peroxide-inducible genes activator</fullName>
    </submittedName>
</protein>
<dbReference type="EMBL" id="JBDPGJ010000001">
    <property type="protein sequence ID" value="MEX0404478.1"/>
    <property type="molecule type" value="Genomic_DNA"/>
</dbReference>
<name>A0ABV3SCK9_9HYPH</name>
<dbReference type="Proteomes" id="UP001556692">
    <property type="component" value="Unassembled WGS sequence"/>
</dbReference>
<dbReference type="InterPro" id="IPR036390">
    <property type="entry name" value="WH_DNA-bd_sf"/>
</dbReference>
<dbReference type="SUPFAM" id="SSF53850">
    <property type="entry name" value="Periplasmic binding protein-like II"/>
    <property type="match status" value="1"/>
</dbReference>
<organism evidence="7 8">
    <name type="scientific">Aquibium pacificus</name>
    <dbReference type="NCBI Taxonomy" id="3153579"/>
    <lineage>
        <taxon>Bacteria</taxon>
        <taxon>Pseudomonadati</taxon>
        <taxon>Pseudomonadota</taxon>
        <taxon>Alphaproteobacteria</taxon>
        <taxon>Hyphomicrobiales</taxon>
        <taxon>Phyllobacteriaceae</taxon>
        <taxon>Aquibium</taxon>
    </lineage>
</organism>
<dbReference type="PRINTS" id="PR00039">
    <property type="entry name" value="HTHLYSR"/>
</dbReference>
<evidence type="ECO:0000313" key="7">
    <source>
        <dbReference type="EMBL" id="MEX0404478.1"/>
    </source>
</evidence>
<feature type="domain" description="HTH lysR-type" evidence="6">
    <location>
        <begin position="4"/>
        <end position="61"/>
    </location>
</feature>
<gene>
    <name evidence="7" type="ORF">ABGN05_02250</name>
</gene>
<dbReference type="PANTHER" id="PTHR30346">
    <property type="entry name" value="TRANSCRIPTIONAL DUAL REGULATOR HCAR-RELATED"/>
    <property type="match status" value="1"/>
</dbReference>
<dbReference type="CDD" id="cd08411">
    <property type="entry name" value="PBP2_OxyR"/>
    <property type="match status" value="1"/>
</dbReference>
<evidence type="ECO:0000256" key="5">
    <source>
        <dbReference type="ARBA" id="ARBA00023163"/>
    </source>
</evidence>
<dbReference type="InterPro" id="IPR000847">
    <property type="entry name" value="LysR_HTH_N"/>
</dbReference>
<dbReference type="Pfam" id="PF00126">
    <property type="entry name" value="HTH_1"/>
    <property type="match status" value="1"/>
</dbReference>
<keyword evidence="2" id="KW-0805">Transcription regulation</keyword>
<keyword evidence="3" id="KW-0238">DNA-binding</keyword>
<dbReference type="Gene3D" id="3.40.190.10">
    <property type="entry name" value="Periplasmic binding protein-like II"/>
    <property type="match status" value="2"/>
</dbReference>
<accession>A0ABV3SCK9</accession>
<evidence type="ECO:0000256" key="1">
    <source>
        <dbReference type="ARBA" id="ARBA00009437"/>
    </source>
</evidence>
<dbReference type="SUPFAM" id="SSF46785">
    <property type="entry name" value="Winged helix' DNA-binding domain"/>
    <property type="match status" value="1"/>
</dbReference>
<dbReference type="RefSeq" id="WP_367952366.1">
    <property type="nucleotide sequence ID" value="NZ_JBDPGJ010000001.1"/>
</dbReference>
<dbReference type="InterPro" id="IPR036388">
    <property type="entry name" value="WH-like_DNA-bd_sf"/>
</dbReference>
<reference evidence="7 8" key="1">
    <citation type="submission" date="2024-05" db="EMBL/GenBank/DDBJ databases">
        <authorList>
            <person name="Jiang F."/>
        </authorList>
    </citation>
    <scope>NUCLEOTIDE SEQUENCE [LARGE SCALE GENOMIC DNA]</scope>
    <source>
        <strain evidence="7 8">LZ166</strain>
    </source>
</reference>
<dbReference type="Gene3D" id="1.10.10.10">
    <property type="entry name" value="Winged helix-like DNA-binding domain superfamily/Winged helix DNA-binding domain"/>
    <property type="match status" value="1"/>
</dbReference>
<evidence type="ECO:0000313" key="8">
    <source>
        <dbReference type="Proteomes" id="UP001556692"/>
    </source>
</evidence>
<sequence length="313" mass="34775">MIRVSVRQMEYFGALAETLHFGRAAALMGVTQPALSAQIAEMEERLGCRLFERGQRGVKITEEARLLRPRIERILAEIRDVEAIARRGRRPMQGRFRLGMIPTIAPYLLPRILPEVKRHFPDLNLELREAVTGTLVEETMRGRLDALLAAMPIDEEGLRAEPLFEDRFLLAVPSDDPEFVSPPVPPESPALERLMLLEEGHCLRDQALAVCGSVRPVSMASYGATSLTTLLQMVSHGLGITLIPEMAITAGGEPRDMKIVPFADPQPSRTICLAWRKNSPRNDECRMIAQLIREANRSATGEPGRNADALTQA</sequence>
<dbReference type="PROSITE" id="PS50931">
    <property type="entry name" value="HTH_LYSR"/>
    <property type="match status" value="1"/>
</dbReference>
<keyword evidence="4" id="KW-0010">Activator</keyword>
<dbReference type="InterPro" id="IPR005119">
    <property type="entry name" value="LysR_subst-bd"/>
</dbReference>
<keyword evidence="5" id="KW-0804">Transcription</keyword>
<comment type="similarity">
    <text evidence="1">Belongs to the LysR transcriptional regulatory family.</text>
</comment>
<keyword evidence="8" id="KW-1185">Reference proteome</keyword>
<evidence type="ECO:0000256" key="3">
    <source>
        <dbReference type="ARBA" id="ARBA00023125"/>
    </source>
</evidence>
<comment type="caution">
    <text evidence="7">The sequence shown here is derived from an EMBL/GenBank/DDBJ whole genome shotgun (WGS) entry which is preliminary data.</text>
</comment>
<dbReference type="Pfam" id="PF03466">
    <property type="entry name" value="LysR_substrate"/>
    <property type="match status" value="1"/>
</dbReference>
<proteinExistence type="inferred from homology"/>